<dbReference type="OrthoDB" id="420564at2759"/>
<feature type="compositionally biased region" description="Basic and acidic residues" evidence="1">
    <location>
        <begin position="205"/>
        <end position="218"/>
    </location>
</feature>
<dbReference type="EMBL" id="MU005764">
    <property type="protein sequence ID" value="KAF2714953.1"/>
    <property type="molecule type" value="Genomic_DNA"/>
</dbReference>
<sequence>MATKSQLDTTPLPLKTVITIDGTEYSIDASPIPYLASFVDFESKARPDATTLVHGPIPLFPVALKGVESGYRHCFRGIPADISQYHILCETYQFLGVDVLDGQGLDEISANLKAGKPNYELEYASYEEIRGDKSKARNAAFKLLYLMLLGEFRDEKRDAAKVFNAVLFVVSHSATFKRGTRTSVQLAYEDRFVITEKQAAMLNKWADKSNKENSHMEDDSTTEEEDSTGFSSDGYDYDWDLD</sequence>
<organism evidence="2 3">
    <name type="scientific">Pleomassaria siparia CBS 279.74</name>
    <dbReference type="NCBI Taxonomy" id="1314801"/>
    <lineage>
        <taxon>Eukaryota</taxon>
        <taxon>Fungi</taxon>
        <taxon>Dikarya</taxon>
        <taxon>Ascomycota</taxon>
        <taxon>Pezizomycotina</taxon>
        <taxon>Dothideomycetes</taxon>
        <taxon>Pleosporomycetidae</taxon>
        <taxon>Pleosporales</taxon>
        <taxon>Pleomassariaceae</taxon>
        <taxon>Pleomassaria</taxon>
    </lineage>
</organism>
<gene>
    <name evidence="2" type="ORF">K504DRAFT_395814</name>
</gene>
<evidence type="ECO:0000313" key="3">
    <source>
        <dbReference type="Proteomes" id="UP000799428"/>
    </source>
</evidence>
<name>A0A6G1KQR2_9PLEO</name>
<proteinExistence type="predicted"/>
<reference evidence="2" key="1">
    <citation type="journal article" date="2020" name="Stud. Mycol.">
        <title>101 Dothideomycetes genomes: a test case for predicting lifestyles and emergence of pathogens.</title>
        <authorList>
            <person name="Haridas S."/>
            <person name="Albert R."/>
            <person name="Binder M."/>
            <person name="Bloem J."/>
            <person name="Labutti K."/>
            <person name="Salamov A."/>
            <person name="Andreopoulos B."/>
            <person name="Baker S."/>
            <person name="Barry K."/>
            <person name="Bills G."/>
            <person name="Bluhm B."/>
            <person name="Cannon C."/>
            <person name="Castanera R."/>
            <person name="Culley D."/>
            <person name="Daum C."/>
            <person name="Ezra D."/>
            <person name="Gonzalez J."/>
            <person name="Henrissat B."/>
            <person name="Kuo A."/>
            <person name="Liang C."/>
            <person name="Lipzen A."/>
            <person name="Lutzoni F."/>
            <person name="Magnuson J."/>
            <person name="Mondo S."/>
            <person name="Nolan M."/>
            <person name="Ohm R."/>
            <person name="Pangilinan J."/>
            <person name="Park H.-J."/>
            <person name="Ramirez L."/>
            <person name="Alfaro M."/>
            <person name="Sun H."/>
            <person name="Tritt A."/>
            <person name="Yoshinaga Y."/>
            <person name="Zwiers L.-H."/>
            <person name="Turgeon B."/>
            <person name="Goodwin S."/>
            <person name="Spatafora J."/>
            <person name="Crous P."/>
            <person name="Grigoriev I."/>
        </authorList>
    </citation>
    <scope>NUCLEOTIDE SEQUENCE</scope>
    <source>
        <strain evidence="2">CBS 279.74</strain>
    </source>
</reference>
<dbReference type="Proteomes" id="UP000799428">
    <property type="component" value="Unassembled WGS sequence"/>
</dbReference>
<protein>
    <submittedName>
        <fullName evidence="2">Uncharacterized protein</fullName>
    </submittedName>
</protein>
<feature type="region of interest" description="Disordered" evidence="1">
    <location>
        <begin position="205"/>
        <end position="242"/>
    </location>
</feature>
<evidence type="ECO:0000313" key="2">
    <source>
        <dbReference type="EMBL" id="KAF2714953.1"/>
    </source>
</evidence>
<dbReference type="AlphaFoldDB" id="A0A6G1KQR2"/>
<keyword evidence="3" id="KW-1185">Reference proteome</keyword>
<accession>A0A6G1KQR2</accession>
<evidence type="ECO:0000256" key="1">
    <source>
        <dbReference type="SAM" id="MobiDB-lite"/>
    </source>
</evidence>